<dbReference type="Proteomes" id="UP000800094">
    <property type="component" value="Unassembled WGS sequence"/>
</dbReference>
<dbReference type="PANTHER" id="PTHR48100:SF1">
    <property type="entry name" value="HISTIDINE PHOSPHATASE FAMILY PROTEIN-RELATED"/>
    <property type="match status" value="1"/>
</dbReference>
<evidence type="ECO:0000256" key="1">
    <source>
        <dbReference type="SAM" id="SignalP"/>
    </source>
</evidence>
<keyword evidence="3" id="KW-1185">Reference proteome</keyword>
<reference evidence="2" key="1">
    <citation type="journal article" date="2020" name="Stud. Mycol.">
        <title>101 Dothideomycetes genomes: a test case for predicting lifestyles and emergence of pathogens.</title>
        <authorList>
            <person name="Haridas S."/>
            <person name="Albert R."/>
            <person name="Binder M."/>
            <person name="Bloem J."/>
            <person name="Labutti K."/>
            <person name="Salamov A."/>
            <person name="Andreopoulos B."/>
            <person name="Baker S."/>
            <person name="Barry K."/>
            <person name="Bills G."/>
            <person name="Bluhm B."/>
            <person name="Cannon C."/>
            <person name="Castanera R."/>
            <person name="Culley D."/>
            <person name="Daum C."/>
            <person name="Ezra D."/>
            <person name="Gonzalez J."/>
            <person name="Henrissat B."/>
            <person name="Kuo A."/>
            <person name="Liang C."/>
            <person name="Lipzen A."/>
            <person name="Lutzoni F."/>
            <person name="Magnuson J."/>
            <person name="Mondo S."/>
            <person name="Nolan M."/>
            <person name="Ohm R."/>
            <person name="Pangilinan J."/>
            <person name="Park H.-J."/>
            <person name="Ramirez L."/>
            <person name="Alfaro M."/>
            <person name="Sun H."/>
            <person name="Tritt A."/>
            <person name="Yoshinaga Y."/>
            <person name="Zwiers L.-H."/>
            <person name="Turgeon B."/>
            <person name="Goodwin S."/>
            <person name="Spatafora J."/>
            <person name="Crous P."/>
            <person name="Grigoriev I."/>
        </authorList>
    </citation>
    <scope>NUCLEOTIDE SEQUENCE</scope>
    <source>
        <strain evidence="2">CBS 122368</strain>
    </source>
</reference>
<dbReference type="PANTHER" id="PTHR48100">
    <property type="entry name" value="BROAD-SPECIFICITY PHOSPHATASE YOR283W-RELATED"/>
    <property type="match status" value="1"/>
</dbReference>
<keyword evidence="1" id="KW-0732">Signal</keyword>
<dbReference type="InterPro" id="IPR050275">
    <property type="entry name" value="PGM_Phosphatase"/>
</dbReference>
<proteinExistence type="predicted"/>
<protein>
    <recommendedName>
        <fullName evidence="4">Phosphoglycerate mutase-like protein</fullName>
    </recommendedName>
</protein>
<dbReference type="GO" id="GO:0016791">
    <property type="term" value="F:phosphatase activity"/>
    <property type="evidence" value="ECO:0007669"/>
    <property type="project" value="TreeGrafter"/>
</dbReference>
<dbReference type="AlphaFoldDB" id="A0A6A6I2X3"/>
<dbReference type="GO" id="GO:0005737">
    <property type="term" value="C:cytoplasm"/>
    <property type="evidence" value="ECO:0007669"/>
    <property type="project" value="TreeGrafter"/>
</dbReference>
<dbReference type="OrthoDB" id="496981at2759"/>
<gene>
    <name evidence="2" type="ORF">BU26DRAFT_579559</name>
</gene>
<dbReference type="GeneID" id="54587784"/>
<dbReference type="EMBL" id="ML987202">
    <property type="protein sequence ID" value="KAF2244825.1"/>
    <property type="molecule type" value="Genomic_DNA"/>
</dbReference>
<accession>A0A6A6I2X3</accession>
<sequence>MKIVALLAVLVGAAPVLSNPVCLQNEARAAPTKTVVTRFSYMVPMGVDALTQYFTQEKAAKYYASVTAFGLVPSQTYAAFPTCTGTDWQRFKCYVESHNKAHPQQLYKVVFLARHGEGKHNVASGCDLINPDKMLDADLTDPKGFNEATAARNYWATAAAAPLNVWKPEKVYVSPLRRSTLAGYITFNGLSSFVQDVTFKDELGEYKGKQYYNRRHNTDWIQNNIIRSNTTFQGLDQLDFCDTEWLRYTLQWTQETNMATRVKNFLDEAFTVDADKNFIYITSHGGTSQAILSVLGRSGSLFGGDTGQIYPVLVQYSSTATATITKLSLPPARTAACSLSAGGCTSTIPASFMATGTTCP</sequence>
<dbReference type="Gene3D" id="3.40.50.1240">
    <property type="entry name" value="Phosphoglycerate mutase-like"/>
    <property type="match status" value="1"/>
</dbReference>
<name>A0A6A6I2X3_9PLEO</name>
<evidence type="ECO:0000313" key="2">
    <source>
        <dbReference type="EMBL" id="KAF2244825.1"/>
    </source>
</evidence>
<feature type="chain" id="PRO_5025674084" description="Phosphoglycerate mutase-like protein" evidence="1">
    <location>
        <begin position="19"/>
        <end position="360"/>
    </location>
</feature>
<dbReference type="SUPFAM" id="SSF53254">
    <property type="entry name" value="Phosphoglycerate mutase-like"/>
    <property type="match status" value="1"/>
</dbReference>
<organism evidence="2 3">
    <name type="scientific">Trematosphaeria pertusa</name>
    <dbReference type="NCBI Taxonomy" id="390896"/>
    <lineage>
        <taxon>Eukaryota</taxon>
        <taxon>Fungi</taxon>
        <taxon>Dikarya</taxon>
        <taxon>Ascomycota</taxon>
        <taxon>Pezizomycotina</taxon>
        <taxon>Dothideomycetes</taxon>
        <taxon>Pleosporomycetidae</taxon>
        <taxon>Pleosporales</taxon>
        <taxon>Massarineae</taxon>
        <taxon>Trematosphaeriaceae</taxon>
        <taxon>Trematosphaeria</taxon>
    </lineage>
</organism>
<evidence type="ECO:0000313" key="3">
    <source>
        <dbReference type="Proteomes" id="UP000800094"/>
    </source>
</evidence>
<evidence type="ECO:0008006" key="4">
    <source>
        <dbReference type="Google" id="ProtNLM"/>
    </source>
</evidence>
<dbReference type="InterPro" id="IPR029033">
    <property type="entry name" value="His_PPase_superfam"/>
</dbReference>
<dbReference type="RefSeq" id="XP_033679829.1">
    <property type="nucleotide sequence ID" value="XM_033834454.1"/>
</dbReference>
<feature type="signal peptide" evidence="1">
    <location>
        <begin position="1"/>
        <end position="18"/>
    </location>
</feature>